<name>A0A8C8WD30_PANLE</name>
<dbReference type="Ensembl" id="ENSPLOT00000002219.1">
    <property type="protein sequence ID" value="ENSPLOP00000002036.1"/>
    <property type="gene ID" value="ENSPLOG00000001468.1"/>
</dbReference>
<protein>
    <recommendedName>
        <fullName evidence="5">NADH dehydrogenase [ubiquinone] 1 alpha subcomplex subunit 3</fullName>
    </recommendedName>
    <alternativeName>
        <fullName evidence="15">Complex I-B9</fullName>
    </alternativeName>
    <alternativeName>
        <fullName evidence="16">NADH-ubiquinone oxidoreductase B9 subunit</fullName>
    </alternativeName>
</protein>
<evidence type="ECO:0000256" key="14">
    <source>
        <dbReference type="ARBA" id="ARBA00023136"/>
    </source>
</evidence>
<dbReference type="InterPro" id="IPR026626">
    <property type="entry name" value="NDUFA3"/>
</dbReference>
<evidence type="ECO:0000256" key="6">
    <source>
        <dbReference type="ARBA" id="ARBA00022448"/>
    </source>
</evidence>
<evidence type="ECO:0000256" key="1">
    <source>
        <dbReference type="ARBA" id="ARBA00003195"/>
    </source>
</evidence>
<comment type="subunit">
    <text evidence="4">Complex I is composed of 45 different subunits.</text>
</comment>
<evidence type="ECO:0000313" key="19">
    <source>
        <dbReference type="Proteomes" id="UP000694399"/>
    </source>
</evidence>
<evidence type="ECO:0000256" key="17">
    <source>
        <dbReference type="SAM" id="Phobius"/>
    </source>
</evidence>
<evidence type="ECO:0000256" key="9">
    <source>
        <dbReference type="ARBA" id="ARBA00022792"/>
    </source>
</evidence>
<feature type="transmembrane region" description="Helical" evidence="17">
    <location>
        <begin position="20"/>
        <end position="39"/>
    </location>
</feature>
<reference evidence="18" key="1">
    <citation type="journal article" date="2019" name="bioRxiv">
        <title>Long live the king: chromosome-level assembly of the lion (Panthera leo) using linked-read, Hi-C, and long read data.</title>
        <authorList>
            <person name="Armstrong E.E."/>
            <person name="Taylor R.W."/>
            <person name="Miller D.E."/>
            <person name="Kaelin C."/>
            <person name="Barsh G."/>
            <person name="Hadly E.A."/>
            <person name="Petrov D."/>
        </authorList>
    </citation>
    <scope>NUCLEOTIDE SEQUENCE [LARGE SCALE GENOMIC DNA]</scope>
</reference>
<keyword evidence="10" id="KW-0249">Electron transport</keyword>
<dbReference type="AlphaFoldDB" id="A0A8C8WD30"/>
<reference evidence="18" key="2">
    <citation type="submission" date="2025-08" db="UniProtKB">
        <authorList>
            <consortium name="Ensembl"/>
        </authorList>
    </citation>
    <scope>IDENTIFICATION</scope>
</reference>
<evidence type="ECO:0000256" key="15">
    <source>
        <dbReference type="ARBA" id="ARBA00031425"/>
    </source>
</evidence>
<evidence type="ECO:0000256" key="12">
    <source>
        <dbReference type="ARBA" id="ARBA00022990"/>
    </source>
</evidence>
<dbReference type="OMA" id="PHEIGKE"/>
<reference evidence="18" key="3">
    <citation type="submission" date="2025-09" db="UniProtKB">
        <authorList>
            <consortium name="Ensembl"/>
        </authorList>
    </citation>
    <scope>IDENTIFICATION</scope>
</reference>
<comment type="function">
    <text evidence="1">Accessory subunit of the mitochondrial membrane respiratory chain NADH dehydrogenase (Complex I), that is believed not to be involved in catalysis. Complex I functions in the transfer of electrons from NADH to the respiratory chain. The immediate electron acceptor for the enzyme is believed to be ubiquinone.</text>
</comment>
<evidence type="ECO:0000256" key="4">
    <source>
        <dbReference type="ARBA" id="ARBA00011533"/>
    </source>
</evidence>
<dbReference type="Pfam" id="PF14987">
    <property type="entry name" value="NADHdh_A3"/>
    <property type="match status" value="1"/>
</dbReference>
<keyword evidence="7" id="KW-0679">Respiratory chain</keyword>
<evidence type="ECO:0000256" key="11">
    <source>
        <dbReference type="ARBA" id="ARBA00022989"/>
    </source>
</evidence>
<sequence length="70" mass="8009">MARRLVVYLKDAWTKEPVWVSPFTIGGLAIILPAVSPFTKYATMINQAMPYNYPAYGPHEIGKEYYLPMK</sequence>
<dbReference type="GO" id="GO:0045271">
    <property type="term" value="C:respiratory chain complex I"/>
    <property type="evidence" value="ECO:0007669"/>
    <property type="project" value="InterPro"/>
</dbReference>
<evidence type="ECO:0000313" key="18">
    <source>
        <dbReference type="Ensembl" id="ENSPLOP00000002036.1"/>
    </source>
</evidence>
<comment type="similarity">
    <text evidence="3">Belongs to the complex I NDUFA3 subunit family.</text>
</comment>
<keyword evidence="11 17" id="KW-1133">Transmembrane helix</keyword>
<evidence type="ECO:0000256" key="8">
    <source>
        <dbReference type="ARBA" id="ARBA00022692"/>
    </source>
</evidence>
<keyword evidence="6" id="KW-0813">Transport</keyword>
<evidence type="ECO:0000256" key="10">
    <source>
        <dbReference type="ARBA" id="ARBA00022982"/>
    </source>
</evidence>
<evidence type="ECO:0000256" key="16">
    <source>
        <dbReference type="ARBA" id="ARBA00032035"/>
    </source>
</evidence>
<dbReference type="GO" id="GO:0005743">
    <property type="term" value="C:mitochondrial inner membrane"/>
    <property type="evidence" value="ECO:0007669"/>
    <property type="project" value="UniProtKB-SubCell"/>
</dbReference>
<dbReference type="GeneTree" id="ENSGT00390000004322"/>
<keyword evidence="12" id="KW-0007">Acetylation</keyword>
<keyword evidence="19" id="KW-1185">Reference proteome</keyword>
<organism evidence="18 19">
    <name type="scientific">Panthera leo</name>
    <name type="common">Lion</name>
    <dbReference type="NCBI Taxonomy" id="9689"/>
    <lineage>
        <taxon>Eukaryota</taxon>
        <taxon>Metazoa</taxon>
        <taxon>Chordata</taxon>
        <taxon>Craniata</taxon>
        <taxon>Vertebrata</taxon>
        <taxon>Euteleostomi</taxon>
        <taxon>Mammalia</taxon>
        <taxon>Eutheria</taxon>
        <taxon>Laurasiatheria</taxon>
        <taxon>Carnivora</taxon>
        <taxon>Feliformia</taxon>
        <taxon>Felidae</taxon>
        <taxon>Pantherinae</taxon>
        <taxon>Panthera</taxon>
    </lineage>
</organism>
<keyword evidence="13" id="KW-0496">Mitochondrion</keyword>
<keyword evidence="9" id="KW-0999">Mitochondrion inner membrane</keyword>
<evidence type="ECO:0000256" key="3">
    <source>
        <dbReference type="ARBA" id="ARBA00008253"/>
    </source>
</evidence>
<proteinExistence type="inferred from homology"/>
<keyword evidence="8 17" id="KW-0812">Transmembrane</keyword>
<evidence type="ECO:0000256" key="5">
    <source>
        <dbReference type="ARBA" id="ARBA00016391"/>
    </source>
</evidence>
<dbReference type="PANTHER" id="PTHR15221:SF0">
    <property type="entry name" value="NADH DEHYDROGENASE [UBIQUINONE] 1 ALPHA SUBCOMPLEX SUBUNIT 3"/>
    <property type="match status" value="1"/>
</dbReference>
<accession>A0A8C8WD30</accession>
<evidence type="ECO:0000256" key="13">
    <source>
        <dbReference type="ARBA" id="ARBA00023128"/>
    </source>
</evidence>
<evidence type="ECO:0000256" key="2">
    <source>
        <dbReference type="ARBA" id="ARBA00004434"/>
    </source>
</evidence>
<comment type="subcellular location">
    <subcellularLocation>
        <location evidence="2">Mitochondrion inner membrane</location>
        <topology evidence="2">Single-pass membrane protein</topology>
    </subcellularLocation>
</comment>
<evidence type="ECO:0000256" key="7">
    <source>
        <dbReference type="ARBA" id="ARBA00022660"/>
    </source>
</evidence>
<dbReference type="PANTHER" id="PTHR15221">
    <property type="entry name" value="NADH DEHYDROGENASE [UBIQUINONE] 1 ALPHA SUBCOMPLEX SUBUNIT 3"/>
    <property type="match status" value="1"/>
</dbReference>
<keyword evidence="14 17" id="KW-0472">Membrane</keyword>
<dbReference type="Proteomes" id="UP000694399">
    <property type="component" value="Chromosome B4"/>
</dbReference>